<sequence length="200" mass="22777">MPDDNMMCFGTNPKLPLLLRVGPSRQWMSNLCNKKLNYKLSFENPNSCFSINSSQTTGEIPEQGQLLIDFTRKKDDKRWKAINRNVDMIQFIFTTQHIMPEDGLIFFGSNPRLPLLVKAGVSRHWMTNLCNKKLTYKLSFENPNSCFSITPSQTTGEIGEQGQLLIDFTRRPGQGKEDKLTIEYTGPPSGKTIVRVMPVE</sequence>
<protein>
    <recommendedName>
        <fullName evidence="1">MSP domain-containing protein</fullName>
    </recommendedName>
</protein>
<feature type="domain" description="MSP" evidence="1">
    <location>
        <begin position="95"/>
        <end position="200"/>
    </location>
</feature>
<accession>A0AAN8FFT2</accession>
<dbReference type="InterPro" id="IPR013783">
    <property type="entry name" value="Ig-like_fold"/>
</dbReference>
<dbReference type="EMBL" id="WIXE01015653">
    <property type="protein sequence ID" value="KAK5973302.1"/>
    <property type="molecule type" value="Genomic_DNA"/>
</dbReference>
<reference evidence="2 3" key="1">
    <citation type="submission" date="2019-10" db="EMBL/GenBank/DDBJ databases">
        <title>Assembly and Annotation for the nematode Trichostrongylus colubriformis.</title>
        <authorList>
            <person name="Martin J."/>
        </authorList>
    </citation>
    <scope>NUCLEOTIDE SEQUENCE [LARGE SCALE GENOMIC DNA]</scope>
    <source>
        <strain evidence="2">G859</strain>
        <tissue evidence="2">Whole worm</tissue>
    </source>
</reference>
<name>A0AAN8FFT2_TRICO</name>
<dbReference type="Gene3D" id="2.60.40.10">
    <property type="entry name" value="Immunoglobulins"/>
    <property type="match status" value="1"/>
</dbReference>
<gene>
    <name evidence="2" type="ORF">GCK32_007207</name>
</gene>
<dbReference type="SUPFAM" id="SSF49354">
    <property type="entry name" value="PapD-like"/>
    <property type="match status" value="1"/>
</dbReference>
<organism evidence="2 3">
    <name type="scientific">Trichostrongylus colubriformis</name>
    <name type="common">Black scour worm</name>
    <dbReference type="NCBI Taxonomy" id="6319"/>
    <lineage>
        <taxon>Eukaryota</taxon>
        <taxon>Metazoa</taxon>
        <taxon>Ecdysozoa</taxon>
        <taxon>Nematoda</taxon>
        <taxon>Chromadorea</taxon>
        <taxon>Rhabditida</taxon>
        <taxon>Rhabditina</taxon>
        <taxon>Rhabditomorpha</taxon>
        <taxon>Strongyloidea</taxon>
        <taxon>Trichostrongylidae</taxon>
        <taxon>Trichostrongylus</taxon>
    </lineage>
</organism>
<dbReference type="AlphaFoldDB" id="A0AAN8FFT2"/>
<evidence type="ECO:0000313" key="3">
    <source>
        <dbReference type="Proteomes" id="UP001331761"/>
    </source>
</evidence>
<comment type="caution">
    <text evidence="2">The sequence shown here is derived from an EMBL/GenBank/DDBJ whole genome shotgun (WGS) entry which is preliminary data.</text>
</comment>
<dbReference type="PROSITE" id="PS50202">
    <property type="entry name" value="MSP"/>
    <property type="match status" value="1"/>
</dbReference>
<proteinExistence type="predicted"/>
<dbReference type="InterPro" id="IPR000535">
    <property type="entry name" value="MSP_dom"/>
</dbReference>
<dbReference type="Proteomes" id="UP001331761">
    <property type="component" value="Unassembled WGS sequence"/>
</dbReference>
<dbReference type="InterPro" id="IPR008962">
    <property type="entry name" value="PapD-like_sf"/>
</dbReference>
<evidence type="ECO:0000259" key="1">
    <source>
        <dbReference type="PROSITE" id="PS50202"/>
    </source>
</evidence>
<keyword evidence="3" id="KW-1185">Reference proteome</keyword>
<evidence type="ECO:0000313" key="2">
    <source>
        <dbReference type="EMBL" id="KAK5973302.1"/>
    </source>
</evidence>